<reference evidence="6" key="1">
    <citation type="submission" date="2024-06" db="EMBL/GenBank/DDBJ databases">
        <authorList>
            <person name="Wu L."/>
        </authorList>
    </citation>
    <scope>NUCLEOTIDE SEQUENCE</scope>
    <source>
        <strain evidence="6">W17</strain>
    </source>
</reference>
<dbReference type="AlphaFoldDB" id="A0AAU7WM64"/>
<feature type="domain" description="HTH lysR-type" evidence="5">
    <location>
        <begin position="8"/>
        <end position="65"/>
    </location>
</feature>
<dbReference type="Pfam" id="PF00126">
    <property type="entry name" value="HTH_1"/>
    <property type="match status" value="1"/>
</dbReference>
<protein>
    <submittedName>
        <fullName evidence="6">LysR substrate-binding domain-containing protein</fullName>
    </submittedName>
</protein>
<dbReference type="Pfam" id="PF03466">
    <property type="entry name" value="LysR_substrate"/>
    <property type="match status" value="1"/>
</dbReference>
<proteinExistence type="inferred from homology"/>
<evidence type="ECO:0000256" key="1">
    <source>
        <dbReference type="ARBA" id="ARBA00009437"/>
    </source>
</evidence>
<sequence length="325" mass="35050">MDNPLRLPSLQALQTLVSVAQTHSFTESAARLHLTQSAVSRQIQQLEEHYGVSLFERSSRRVSLTEQGRDVCTVATQVLRSLGSLQERLAPAPLDRPFRIRIFVSLAVRWLLPRLSGFYAANPGLCLSIETVGGATVDPGGDCDAYVLYLPEGLDERPLTPLFDEYLVPVCAPTLSDGQLPPRSLEELAGHALIHGSTSRQEWTAWLQAQDDQTPHSYKHLLFNLDDLALDAAARGLGVAMTDLILAQDSIARGSLLIPFGQALKTGGVYALWLRDSGAAHPACETVLNWFQAQAAERDLPAARGLAGAIAAALPTLGGSKSLAE</sequence>
<dbReference type="InterPro" id="IPR036388">
    <property type="entry name" value="WH-like_DNA-bd_sf"/>
</dbReference>
<dbReference type="SUPFAM" id="SSF53850">
    <property type="entry name" value="Periplasmic binding protein-like II"/>
    <property type="match status" value="1"/>
</dbReference>
<dbReference type="InterPro" id="IPR000847">
    <property type="entry name" value="LysR_HTH_N"/>
</dbReference>
<keyword evidence="3" id="KW-0238">DNA-binding</keyword>
<dbReference type="InterPro" id="IPR058163">
    <property type="entry name" value="LysR-type_TF_proteobact-type"/>
</dbReference>
<dbReference type="EMBL" id="CP158490">
    <property type="protein sequence ID" value="XBY21791.1"/>
    <property type="molecule type" value="Genomic_DNA"/>
</dbReference>
<dbReference type="FunFam" id="1.10.10.10:FF:000001">
    <property type="entry name" value="LysR family transcriptional regulator"/>
    <property type="match status" value="1"/>
</dbReference>
<evidence type="ECO:0000256" key="2">
    <source>
        <dbReference type="ARBA" id="ARBA00023015"/>
    </source>
</evidence>
<dbReference type="PANTHER" id="PTHR30537:SF74">
    <property type="entry name" value="HTH-TYPE TRANSCRIPTIONAL REGULATOR TRPI"/>
    <property type="match status" value="1"/>
</dbReference>
<evidence type="ECO:0000256" key="3">
    <source>
        <dbReference type="ARBA" id="ARBA00023125"/>
    </source>
</evidence>
<evidence type="ECO:0000256" key="4">
    <source>
        <dbReference type="ARBA" id="ARBA00023163"/>
    </source>
</evidence>
<dbReference type="GO" id="GO:0006351">
    <property type="term" value="P:DNA-templated transcription"/>
    <property type="evidence" value="ECO:0007669"/>
    <property type="project" value="TreeGrafter"/>
</dbReference>
<keyword evidence="2" id="KW-0805">Transcription regulation</keyword>
<dbReference type="Gene3D" id="1.10.10.10">
    <property type="entry name" value="Winged helix-like DNA-binding domain superfamily/Winged helix DNA-binding domain"/>
    <property type="match status" value="1"/>
</dbReference>
<organism evidence="6">
    <name type="scientific">Pseudomonas sp. W17</name>
    <dbReference type="NCBI Taxonomy" id="3144407"/>
    <lineage>
        <taxon>Bacteria</taxon>
        <taxon>Pseudomonadati</taxon>
        <taxon>Pseudomonadota</taxon>
        <taxon>Gammaproteobacteria</taxon>
        <taxon>Pseudomonadales</taxon>
        <taxon>Pseudomonadaceae</taxon>
        <taxon>Pseudomonas</taxon>
    </lineage>
</organism>
<accession>A0AAU7WM64</accession>
<dbReference type="PRINTS" id="PR00039">
    <property type="entry name" value="HTHLYSR"/>
</dbReference>
<dbReference type="InterPro" id="IPR036390">
    <property type="entry name" value="WH_DNA-bd_sf"/>
</dbReference>
<dbReference type="GO" id="GO:0043565">
    <property type="term" value="F:sequence-specific DNA binding"/>
    <property type="evidence" value="ECO:0007669"/>
    <property type="project" value="TreeGrafter"/>
</dbReference>
<dbReference type="RefSeq" id="WP_019095395.1">
    <property type="nucleotide sequence ID" value="NZ_CP158490.1"/>
</dbReference>
<evidence type="ECO:0000313" key="6">
    <source>
        <dbReference type="EMBL" id="XBY21791.1"/>
    </source>
</evidence>
<comment type="similarity">
    <text evidence="1">Belongs to the LysR transcriptional regulatory family.</text>
</comment>
<gene>
    <name evidence="6" type="ORF">ABCR88_19995</name>
</gene>
<dbReference type="PROSITE" id="PS50931">
    <property type="entry name" value="HTH_LYSR"/>
    <property type="match status" value="1"/>
</dbReference>
<dbReference type="GO" id="GO:0003700">
    <property type="term" value="F:DNA-binding transcription factor activity"/>
    <property type="evidence" value="ECO:0007669"/>
    <property type="project" value="InterPro"/>
</dbReference>
<dbReference type="SUPFAM" id="SSF46785">
    <property type="entry name" value="Winged helix' DNA-binding domain"/>
    <property type="match status" value="1"/>
</dbReference>
<name>A0AAU7WM64_9PSED</name>
<keyword evidence="4" id="KW-0804">Transcription</keyword>
<dbReference type="InterPro" id="IPR005119">
    <property type="entry name" value="LysR_subst-bd"/>
</dbReference>
<dbReference type="PANTHER" id="PTHR30537">
    <property type="entry name" value="HTH-TYPE TRANSCRIPTIONAL REGULATOR"/>
    <property type="match status" value="1"/>
</dbReference>
<evidence type="ECO:0000259" key="5">
    <source>
        <dbReference type="PROSITE" id="PS50931"/>
    </source>
</evidence>
<dbReference type="Gene3D" id="3.40.190.10">
    <property type="entry name" value="Periplasmic binding protein-like II"/>
    <property type="match status" value="2"/>
</dbReference>